<dbReference type="STRING" id="138119.DSY3662"/>
<dbReference type="AlphaFoldDB" id="Q24R91"/>
<evidence type="ECO:0008006" key="3">
    <source>
        <dbReference type="Google" id="ProtNLM"/>
    </source>
</evidence>
<proteinExistence type="predicted"/>
<organism evidence="1 2">
    <name type="scientific">Desulfitobacterium hafniense (strain Y51)</name>
    <dbReference type="NCBI Taxonomy" id="138119"/>
    <lineage>
        <taxon>Bacteria</taxon>
        <taxon>Bacillati</taxon>
        <taxon>Bacillota</taxon>
        <taxon>Clostridia</taxon>
        <taxon>Eubacteriales</taxon>
        <taxon>Desulfitobacteriaceae</taxon>
        <taxon>Desulfitobacterium</taxon>
    </lineage>
</organism>
<dbReference type="SUPFAM" id="SSF46689">
    <property type="entry name" value="Homeodomain-like"/>
    <property type="match status" value="1"/>
</dbReference>
<dbReference type="RefSeq" id="WP_011461276.1">
    <property type="nucleotide sequence ID" value="NC_007907.1"/>
</dbReference>
<gene>
    <name evidence="1" type="ordered locus">DSY3662</name>
</gene>
<accession>Q24R91</accession>
<keyword evidence="2" id="KW-1185">Reference proteome</keyword>
<dbReference type="HOGENOM" id="CLU_087539_2_0_9"/>
<dbReference type="KEGG" id="dsy:DSY3662"/>
<dbReference type="Gene3D" id="1.10.357.10">
    <property type="entry name" value="Tetracycline Repressor, domain 2"/>
    <property type="match status" value="1"/>
</dbReference>
<reference evidence="1 2" key="1">
    <citation type="journal article" date="2006" name="J. Bacteriol.">
        <title>Complete genome sequence of the dehalorespiring bacterium Desulfitobacterium hafniense Y51 and comparison with Dehalococcoides ethenogenes 195.</title>
        <authorList>
            <person name="Nonaka H."/>
            <person name="Keresztes G."/>
            <person name="Shinoda Y."/>
            <person name="Ikenaga Y."/>
            <person name="Abe M."/>
            <person name="Naito K."/>
            <person name="Inatomi K."/>
            <person name="Furukawa K."/>
            <person name="Inui M."/>
            <person name="Yukawa H."/>
        </authorList>
    </citation>
    <scope>NUCLEOTIDE SEQUENCE [LARGE SCALE GENOMIC DNA]</scope>
    <source>
        <strain evidence="1 2">Y51</strain>
    </source>
</reference>
<protein>
    <recommendedName>
        <fullName evidence="3">HTH tetR-type domain-containing protein</fullName>
    </recommendedName>
</protein>
<dbReference type="eggNOG" id="COG1309">
    <property type="taxonomic scope" value="Bacteria"/>
</dbReference>
<dbReference type="InterPro" id="IPR009057">
    <property type="entry name" value="Homeodomain-like_sf"/>
</dbReference>
<sequence length="189" mass="22274">MNLSGVRQREGQMKLCTTLEKTLERLLQTRSLSEIKVMDVCRLSGIPRSTFYSYFCDIYSVPQWIWDDMMEHSLYKIGDGLTWDDGHRIMFENILQHKILFSKIYWENDNNSILEYGYRGGYSAVKRNVAFRKHHRWTEAELLELDYTIRALASLTTKWGRDGMIVPVETVVHIFNTHVPPFLKELCDT</sequence>
<evidence type="ECO:0000313" key="2">
    <source>
        <dbReference type="Proteomes" id="UP000001946"/>
    </source>
</evidence>
<dbReference type="EMBL" id="AP008230">
    <property type="protein sequence ID" value="BAE85451.1"/>
    <property type="molecule type" value="Genomic_DNA"/>
</dbReference>
<evidence type="ECO:0000313" key="1">
    <source>
        <dbReference type="EMBL" id="BAE85451.1"/>
    </source>
</evidence>
<name>Q24R91_DESHY</name>
<dbReference type="Proteomes" id="UP000001946">
    <property type="component" value="Chromosome"/>
</dbReference>